<evidence type="ECO:0000313" key="2">
    <source>
        <dbReference type="EMBL" id="KAH7311268.1"/>
    </source>
</evidence>
<reference evidence="2" key="1">
    <citation type="journal article" date="2021" name="Nat. Commun.">
        <title>Genetic determinants of endophytism in the Arabidopsis root mycobiome.</title>
        <authorList>
            <person name="Mesny F."/>
            <person name="Miyauchi S."/>
            <person name="Thiergart T."/>
            <person name="Pickel B."/>
            <person name="Atanasova L."/>
            <person name="Karlsson M."/>
            <person name="Huettel B."/>
            <person name="Barry K.W."/>
            <person name="Haridas S."/>
            <person name="Chen C."/>
            <person name="Bauer D."/>
            <person name="Andreopoulos W."/>
            <person name="Pangilinan J."/>
            <person name="LaButti K."/>
            <person name="Riley R."/>
            <person name="Lipzen A."/>
            <person name="Clum A."/>
            <person name="Drula E."/>
            <person name="Henrissat B."/>
            <person name="Kohler A."/>
            <person name="Grigoriev I.V."/>
            <person name="Martin F.M."/>
            <person name="Hacquard S."/>
        </authorList>
    </citation>
    <scope>NUCLEOTIDE SEQUENCE</scope>
    <source>
        <strain evidence="2">MPI-CAGE-CH-0235</strain>
    </source>
</reference>
<proteinExistence type="predicted"/>
<dbReference type="OrthoDB" id="2947043at2759"/>
<protein>
    <recommendedName>
        <fullName evidence="4">SnoaL-like domain-containing protein</fullName>
    </recommendedName>
</protein>
<gene>
    <name evidence="2" type="ORF">B0I35DRAFT_437815</name>
</gene>
<dbReference type="EMBL" id="JAGPNK010000011">
    <property type="protein sequence ID" value="KAH7311268.1"/>
    <property type="molecule type" value="Genomic_DNA"/>
</dbReference>
<comment type="caution">
    <text evidence="2">The sequence shown here is derived from an EMBL/GenBank/DDBJ whole genome shotgun (WGS) entry which is preliminary data.</text>
</comment>
<keyword evidence="3" id="KW-1185">Reference proteome</keyword>
<evidence type="ECO:0000256" key="1">
    <source>
        <dbReference type="SAM" id="MobiDB-lite"/>
    </source>
</evidence>
<dbReference type="AlphaFoldDB" id="A0A8K0SP77"/>
<name>A0A8K0SP77_9HYPO</name>
<evidence type="ECO:0000313" key="3">
    <source>
        <dbReference type="Proteomes" id="UP000813444"/>
    </source>
</evidence>
<feature type="region of interest" description="Disordered" evidence="1">
    <location>
        <begin position="1"/>
        <end position="25"/>
    </location>
</feature>
<organism evidence="2 3">
    <name type="scientific">Stachybotrys elegans</name>
    <dbReference type="NCBI Taxonomy" id="80388"/>
    <lineage>
        <taxon>Eukaryota</taxon>
        <taxon>Fungi</taxon>
        <taxon>Dikarya</taxon>
        <taxon>Ascomycota</taxon>
        <taxon>Pezizomycotina</taxon>
        <taxon>Sordariomycetes</taxon>
        <taxon>Hypocreomycetidae</taxon>
        <taxon>Hypocreales</taxon>
        <taxon>Stachybotryaceae</taxon>
        <taxon>Stachybotrys</taxon>
    </lineage>
</organism>
<evidence type="ECO:0008006" key="4">
    <source>
        <dbReference type="Google" id="ProtNLM"/>
    </source>
</evidence>
<dbReference type="Proteomes" id="UP000813444">
    <property type="component" value="Unassembled WGS sequence"/>
</dbReference>
<accession>A0A8K0SP77</accession>
<sequence length="132" mass="14989">MSEYTSTREGYQKSMEESLGGRPEDAAVYSEKTAMPSFYHVFNGKKLSLEEYTKGNAEWRSKISDYKPVVHEFLRSGDQLAARMDGTIKVDGVETYFESFMFAKVNDNGKLEYLIERSVWGPPGQDPEHGAQ</sequence>